<evidence type="ECO:0000313" key="1">
    <source>
        <dbReference type="EMBL" id="DAF59399.1"/>
    </source>
</evidence>
<reference evidence="1" key="1">
    <citation type="journal article" date="2021" name="Proc. Natl. Acad. Sci. U.S.A.">
        <title>A Catalog of Tens of Thousands of Viruses from Human Metagenomes Reveals Hidden Associations with Chronic Diseases.</title>
        <authorList>
            <person name="Tisza M.J."/>
            <person name="Buck C.B."/>
        </authorList>
    </citation>
    <scope>NUCLEOTIDE SEQUENCE</scope>
    <source>
        <strain evidence="1">CtQQg4</strain>
    </source>
</reference>
<protein>
    <submittedName>
        <fullName evidence="1">Tail connector protein</fullName>
    </submittedName>
</protein>
<name>A0A8S5T8U6_9CAUD</name>
<proteinExistence type="predicted"/>
<accession>A0A8S5T8U6</accession>
<organism evidence="1">
    <name type="scientific">Myoviridae sp. ctQQg4</name>
    <dbReference type="NCBI Taxonomy" id="2827686"/>
    <lineage>
        <taxon>Viruses</taxon>
        <taxon>Duplodnaviria</taxon>
        <taxon>Heunggongvirae</taxon>
        <taxon>Uroviricota</taxon>
        <taxon>Caudoviricetes</taxon>
    </lineage>
</organism>
<sequence>MDNVKELIRMATHFNVTAEYDGVLRYIYESEEQYLMNVLNRSDVPDELQYLLEKRVAARFIQANKDRILSAEDLNPIKKLKEGDTEIEFSTDKAAALDSLIHLWLTLNGDITCYRQLKW</sequence>
<dbReference type="EMBL" id="BK032769">
    <property type="protein sequence ID" value="DAF59399.1"/>
    <property type="molecule type" value="Genomic_DNA"/>
</dbReference>